<dbReference type="AlphaFoldDB" id="A0A7J7DKZ8"/>
<sequence length="1042" mass="115258">MFAVESIGRYLSRGVGTVSGPFHPFGGAVDIVVVEQPDGSFKSSPWYVTFGKFQGVLKAREKVVDICVNGVEADFPMYLDHRGQAYFLMEVVGEEGQSGGFPSSGDETDGQSENKGRPMKSKSSNIDASKWNLDDQNNVKMGRTVSRTNSRRARMFGLVFGRSSIKEDNCQEGEGGAVVRISSLERAEIAADLLEVEWSTNLATSMSRKDNTSRYTYSNALDGKSDKDIPTSEEQSQVGSPVRDTVRNTVDHFEMDEEIDIRKQETCSISHSSYENLEHLVGQASAEMQCLRPDIEASMARGVLEGAYEVLPEMSRRIDESSMGNADNDENLKCDVSEMSVPDSEIPLVLKAYAAKQFNEDQACGERNVVLSGCRIFEEERKSEKVLYFETSGSSSVELHGVGEQMQMQETVHFSCGDHGEVHVCAETLHVATELLAEETTTEGTEDIEFEVDRQNVSELSSQQERTYPFCLYDSNKVNLEVPLSLSESNTEICSHEPVCDSAEGANSHGFSNLDHPFHVEKPNMDETSTNLLDQTSLKAFDDSQTCHGNCVQRRALNIPPSDNLEEEQFLFSDLDELKLGEVQPTELIILDDVDKENDPSFCLQGIMEMDDSVNIDESHSSPNKFVEHTSIDLEKSTPNPRVTSSSVNIPGTHVGTGKEVARLAESLPNMWSQIGNLGPEELHPPLSYSLDSNSESLKSTMHSSYIDADVGKENQLPKEDSDTKANDSGDFKHSVFDSTIGDPLKEFAPNGSWKIWPFSYKKSKSCETLLPSLNDARNSDADNLSESTTGAEKVIKKKVKAKTPSSEQLASLNLKEGSNSVTFTFSTPMLGRQQVDARIYLWKWNTRIVISDVDGTITRSDVLGQFMPFVGVDWSQTGVTHLFSAIKENGYQLLFLSARAISQAYLTRRFLVNLIQNGKALPDGPVVISPDGLFPSLFREVIRRAPHEFKIACLEDIKALFPPDCNPFYAGFGNRDTDEISYLKVGIPMGKIFIINPKGEVAVHRRVDTKSYSSLHALVNDMFPPMASSGREFTQVVYGGG</sequence>
<dbReference type="InterPro" id="IPR036412">
    <property type="entry name" value="HAD-like_sf"/>
</dbReference>
<dbReference type="InterPro" id="IPR031315">
    <property type="entry name" value="LNS2/PITP"/>
</dbReference>
<dbReference type="InParanoid" id="A0A7J7DKZ8"/>
<feature type="region of interest" description="Disordered" evidence="2">
    <location>
        <begin position="635"/>
        <end position="655"/>
    </location>
</feature>
<feature type="domain" description="LNS2/PITP" evidence="3">
    <location>
        <begin position="849"/>
        <end position="1005"/>
    </location>
</feature>
<evidence type="ECO:0000313" key="4">
    <source>
        <dbReference type="EMBL" id="KAF5746997.1"/>
    </source>
</evidence>
<evidence type="ECO:0000313" key="5">
    <source>
        <dbReference type="Proteomes" id="UP000593562"/>
    </source>
</evidence>
<dbReference type="Proteomes" id="UP000593562">
    <property type="component" value="Unassembled WGS sequence"/>
</dbReference>
<feature type="region of interest" description="Disordered" evidence="2">
    <location>
        <begin position="709"/>
        <end position="730"/>
    </location>
</feature>
<dbReference type="InterPro" id="IPR013209">
    <property type="entry name" value="LNS2"/>
</dbReference>
<dbReference type="InterPro" id="IPR026058">
    <property type="entry name" value="LIPIN"/>
</dbReference>
<proteinExistence type="inferred from homology"/>
<feature type="compositionally biased region" description="Polar residues" evidence="2">
    <location>
        <begin position="637"/>
        <end position="650"/>
    </location>
</feature>
<dbReference type="PANTHER" id="PTHR12181">
    <property type="entry name" value="LIPIN"/>
    <property type="match status" value="1"/>
</dbReference>
<organism evidence="4 5">
    <name type="scientific">Tripterygium wilfordii</name>
    <name type="common">Thunder God vine</name>
    <dbReference type="NCBI Taxonomy" id="458696"/>
    <lineage>
        <taxon>Eukaryota</taxon>
        <taxon>Viridiplantae</taxon>
        <taxon>Streptophyta</taxon>
        <taxon>Embryophyta</taxon>
        <taxon>Tracheophyta</taxon>
        <taxon>Spermatophyta</taxon>
        <taxon>Magnoliopsida</taxon>
        <taxon>eudicotyledons</taxon>
        <taxon>Gunneridae</taxon>
        <taxon>Pentapetalae</taxon>
        <taxon>rosids</taxon>
        <taxon>fabids</taxon>
        <taxon>Celastrales</taxon>
        <taxon>Celastraceae</taxon>
        <taxon>Tripterygium</taxon>
    </lineage>
</organism>
<evidence type="ECO:0000256" key="1">
    <source>
        <dbReference type="ARBA" id="ARBA00005476"/>
    </source>
</evidence>
<comment type="similarity">
    <text evidence="1">Belongs to the lipin family.</text>
</comment>
<feature type="region of interest" description="Disordered" evidence="2">
    <location>
        <begin position="215"/>
        <end position="242"/>
    </location>
</feature>
<keyword evidence="5" id="KW-1185">Reference proteome</keyword>
<feature type="compositionally biased region" description="Basic and acidic residues" evidence="2">
    <location>
        <begin position="710"/>
        <end position="730"/>
    </location>
</feature>
<reference evidence="4 5" key="1">
    <citation type="journal article" date="2020" name="Nat. Commun.">
        <title>Genome of Tripterygium wilfordii and identification of cytochrome P450 involved in triptolide biosynthesis.</title>
        <authorList>
            <person name="Tu L."/>
            <person name="Su P."/>
            <person name="Zhang Z."/>
            <person name="Gao L."/>
            <person name="Wang J."/>
            <person name="Hu T."/>
            <person name="Zhou J."/>
            <person name="Zhang Y."/>
            <person name="Zhao Y."/>
            <person name="Liu Y."/>
            <person name="Song Y."/>
            <person name="Tong Y."/>
            <person name="Lu Y."/>
            <person name="Yang J."/>
            <person name="Xu C."/>
            <person name="Jia M."/>
            <person name="Peters R.J."/>
            <person name="Huang L."/>
            <person name="Gao W."/>
        </authorList>
    </citation>
    <scope>NUCLEOTIDE SEQUENCE [LARGE SCALE GENOMIC DNA]</scope>
    <source>
        <strain evidence="5">cv. XIE 37</strain>
        <tissue evidence="4">Leaf</tissue>
    </source>
</reference>
<evidence type="ECO:0000256" key="2">
    <source>
        <dbReference type="SAM" id="MobiDB-lite"/>
    </source>
</evidence>
<dbReference type="Pfam" id="PF08235">
    <property type="entry name" value="LNS2"/>
    <property type="match status" value="1"/>
</dbReference>
<gene>
    <name evidence="4" type="ORF">HS088_TW06G01174</name>
</gene>
<dbReference type="SMART" id="SM00775">
    <property type="entry name" value="LNS2"/>
    <property type="match status" value="1"/>
</dbReference>
<dbReference type="FunCoup" id="A0A7J7DKZ8">
    <property type="interactions" value="3135"/>
</dbReference>
<dbReference type="Pfam" id="PF04571">
    <property type="entry name" value="Lipin_N"/>
    <property type="match status" value="1"/>
</dbReference>
<accession>A0A7J7DKZ8</accession>
<feature type="region of interest" description="Disordered" evidence="2">
    <location>
        <begin position="97"/>
        <end position="133"/>
    </location>
</feature>
<dbReference type="GO" id="GO:0008195">
    <property type="term" value="F:phosphatidate phosphatase activity"/>
    <property type="evidence" value="ECO:0007669"/>
    <property type="project" value="TreeGrafter"/>
</dbReference>
<protein>
    <submittedName>
        <fullName evidence="4">Phosphatidate phosphatase PAH2-like isoform X1</fullName>
    </submittedName>
</protein>
<comment type="caution">
    <text evidence="4">The sequence shown here is derived from an EMBL/GenBank/DDBJ whole genome shotgun (WGS) entry which is preliminary data.</text>
</comment>
<dbReference type="PANTHER" id="PTHR12181:SF12">
    <property type="entry name" value="PHOSPHATIDATE PHOSPHATASE"/>
    <property type="match status" value="1"/>
</dbReference>
<dbReference type="EMBL" id="JAAARO010000006">
    <property type="protein sequence ID" value="KAF5746997.1"/>
    <property type="molecule type" value="Genomic_DNA"/>
</dbReference>
<evidence type="ECO:0000259" key="3">
    <source>
        <dbReference type="SMART" id="SM00775"/>
    </source>
</evidence>
<name>A0A7J7DKZ8_TRIWF</name>
<dbReference type="SUPFAM" id="SSF56784">
    <property type="entry name" value="HAD-like"/>
    <property type="match status" value="1"/>
</dbReference>
<dbReference type="InterPro" id="IPR007651">
    <property type="entry name" value="Lipin_N"/>
</dbReference>